<dbReference type="InterPro" id="IPR012337">
    <property type="entry name" value="RNaseH-like_sf"/>
</dbReference>
<accession>A0AAU9LJ85</accession>
<name>A0AAU9LJ85_9ASTR</name>
<evidence type="ECO:0000313" key="3">
    <source>
        <dbReference type="Proteomes" id="UP001157418"/>
    </source>
</evidence>
<gene>
    <name evidence="2" type="ORF">LVIROSA_LOCUS1359</name>
</gene>
<dbReference type="PANTHER" id="PTHR23272:SF184">
    <property type="entry name" value="OS03G0311250 PROTEIN"/>
    <property type="match status" value="1"/>
</dbReference>
<keyword evidence="3" id="KW-1185">Reference proteome</keyword>
<dbReference type="AlphaFoldDB" id="A0AAU9LJ85"/>
<feature type="domain" description="hAT-like transposase RNase-H fold" evidence="1">
    <location>
        <begin position="64"/>
        <end position="162"/>
    </location>
</feature>
<proteinExistence type="predicted"/>
<comment type="caution">
    <text evidence="2">The sequence shown here is derived from an EMBL/GenBank/DDBJ whole genome shotgun (WGS) entry which is preliminary data.</text>
</comment>
<dbReference type="Pfam" id="PF14372">
    <property type="entry name" value="hAT-like_RNase-H"/>
    <property type="match status" value="1"/>
</dbReference>
<dbReference type="PANTHER" id="PTHR23272">
    <property type="entry name" value="BED FINGER-RELATED"/>
    <property type="match status" value="1"/>
</dbReference>
<dbReference type="EMBL" id="CAKMRJ010000001">
    <property type="protein sequence ID" value="CAH1413396.1"/>
    <property type="molecule type" value="Genomic_DNA"/>
</dbReference>
<dbReference type="SUPFAM" id="SSF53098">
    <property type="entry name" value="Ribonuclease H-like"/>
    <property type="match status" value="1"/>
</dbReference>
<evidence type="ECO:0000313" key="2">
    <source>
        <dbReference type="EMBL" id="CAH1413396.1"/>
    </source>
</evidence>
<dbReference type="GO" id="GO:0003677">
    <property type="term" value="F:DNA binding"/>
    <property type="evidence" value="ECO:0007669"/>
    <property type="project" value="InterPro"/>
</dbReference>
<organism evidence="2 3">
    <name type="scientific">Lactuca virosa</name>
    <dbReference type="NCBI Taxonomy" id="75947"/>
    <lineage>
        <taxon>Eukaryota</taxon>
        <taxon>Viridiplantae</taxon>
        <taxon>Streptophyta</taxon>
        <taxon>Embryophyta</taxon>
        <taxon>Tracheophyta</taxon>
        <taxon>Spermatophyta</taxon>
        <taxon>Magnoliopsida</taxon>
        <taxon>eudicotyledons</taxon>
        <taxon>Gunneridae</taxon>
        <taxon>Pentapetalae</taxon>
        <taxon>asterids</taxon>
        <taxon>campanulids</taxon>
        <taxon>Asterales</taxon>
        <taxon>Asteraceae</taxon>
        <taxon>Cichorioideae</taxon>
        <taxon>Cichorieae</taxon>
        <taxon>Lactucinae</taxon>
        <taxon>Lactuca</taxon>
    </lineage>
</organism>
<dbReference type="Proteomes" id="UP001157418">
    <property type="component" value="Unassembled WGS sequence"/>
</dbReference>
<evidence type="ECO:0000259" key="1">
    <source>
        <dbReference type="Pfam" id="PF14372"/>
    </source>
</evidence>
<dbReference type="InterPro" id="IPR025525">
    <property type="entry name" value="hAT-like_transposase_RNase-H"/>
</dbReference>
<protein>
    <recommendedName>
        <fullName evidence="1">hAT-like transposase RNase-H fold domain-containing protein</fullName>
    </recommendedName>
</protein>
<reference evidence="2 3" key="1">
    <citation type="submission" date="2022-01" db="EMBL/GenBank/DDBJ databases">
        <authorList>
            <person name="Xiong W."/>
            <person name="Schranz E."/>
        </authorList>
    </citation>
    <scope>NUCLEOTIDE SEQUENCE [LARGE SCALE GENOMIC DNA]</scope>
</reference>
<sequence length="211" mass="25066">MDCPTRWNSTFLMIKSALEMKDLFWRLAQTDDNYKLHPTKEGWEVAQVISDCLEHLYKATNRFSGSSYPTSNMFFSDVCKIKLQMMKWETNEYQFLRKMANPMKIKFEKYWNECSLVLSVVVFDPKYKISLVEYYYNKIHGSLAISYVEKVHSALLELFNEYDEYLSHYKEESSPKFRGFSSEAHFSDDELCGFDSWYEKEKSNVFATSKN</sequence>